<dbReference type="RefSeq" id="WP_047965456.1">
    <property type="nucleotide sequence ID" value="NZ_RBID01000011.1"/>
</dbReference>
<dbReference type="AlphaFoldDB" id="A0A495BJY3"/>
<dbReference type="EMBL" id="RBID01000011">
    <property type="protein sequence ID" value="RKQ61365.1"/>
    <property type="molecule type" value="Genomic_DNA"/>
</dbReference>
<dbReference type="InterPro" id="IPR006498">
    <property type="entry name" value="Tail_tube"/>
</dbReference>
<sequence>MVPQTLTNFTLALGGTSYAGKASQVQLPKLKRKTEAWRGGGMDAEIDFAIGLEKMEAGFTLTGIDKASLAMFGLADGSAFNGTFRGAFTDRKGKVVGAVCTLRGLLTEVDMGNWEAGKKNETKYTLTPDYYKLEVDGAVVYEIDPVGLIRIIDGVDELAAERAALGL</sequence>
<proteinExistence type="predicted"/>
<comment type="caution">
    <text evidence="1">The sequence shown here is derived from an EMBL/GenBank/DDBJ whole genome shotgun (WGS) entry which is preliminary data.</text>
</comment>
<organism evidence="1 2">
    <name type="scientific">Vogesella indigofera</name>
    <name type="common">Pseudomonas indigofera</name>
    <dbReference type="NCBI Taxonomy" id="45465"/>
    <lineage>
        <taxon>Bacteria</taxon>
        <taxon>Pseudomonadati</taxon>
        <taxon>Pseudomonadota</taxon>
        <taxon>Betaproteobacteria</taxon>
        <taxon>Neisseriales</taxon>
        <taxon>Chromobacteriaceae</taxon>
        <taxon>Vogesella</taxon>
    </lineage>
</organism>
<dbReference type="Proteomes" id="UP000279384">
    <property type="component" value="Unassembled WGS sequence"/>
</dbReference>
<accession>A0A495BJY3</accession>
<name>A0A495BJY3_VOGIN</name>
<protein>
    <recommendedName>
        <fullName evidence="3">Phage major tail tube protein</fullName>
    </recommendedName>
</protein>
<evidence type="ECO:0000313" key="1">
    <source>
        <dbReference type="EMBL" id="RKQ61365.1"/>
    </source>
</evidence>
<evidence type="ECO:0008006" key="3">
    <source>
        <dbReference type="Google" id="ProtNLM"/>
    </source>
</evidence>
<dbReference type="Pfam" id="PF04985">
    <property type="entry name" value="Phage_tube"/>
    <property type="match status" value="1"/>
</dbReference>
<reference evidence="1 2" key="1">
    <citation type="submission" date="2018-10" db="EMBL/GenBank/DDBJ databases">
        <title>Genomic Encyclopedia of Type Strains, Phase IV (KMG-IV): sequencing the most valuable type-strain genomes for metagenomic binning, comparative biology and taxonomic classification.</title>
        <authorList>
            <person name="Goeker M."/>
        </authorList>
    </citation>
    <scope>NUCLEOTIDE SEQUENCE [LARGE SCALE GENOMIC DNA]</scope>
    <source>
        <strain evidence="1 2">DSM 3303</strain>
    </source>
</reference>
<dbReference type="NCBIfam" id="TIGR01611">
    <property type="entry name" value="tail_tube"/>
    <property type="match status" value="1"/>
</dbReference>
<gene>
    <name evidence="1" type="ORF">C8E02_1137</name>
</gene>
<evidence type="ECO:0000313" key="2">
    <source>
        <dbReference type="Proteomes" id="UP000279384"/>
    </source>
</evidence>